<protein>
    <submittedName>
        <fullName evidence="1">Uncharacterized protein</fullName>
    </submittedName>
</protein>
<reference evidence="2" key="1">
    <citation type="submission" date="2011-01" db="EMBL/GenBank/DDBJ databases">
        <title>Complete sequence of chromosome of Acidobacterium sp. MP5ACTX9.</title>
        <authorList>
            <consortium name="US DOE Joint Genome Institute"/>
            <person name="Lucas S."/>
            <person name="Copeland A."/>
            <person name="Lapidus A."/>
            <person name="Cheng J.-F."/>
            <person name="Goodwin L."/>
            <person name="Pitluck S."/>
            <person name="Teshima H."/>
            <person name="Detter J.C."/>
            <person name="Han C."/>
            <person name="Tapia R."/>
            <person name="Land M."/>
            <person name="Hauser L."/>
            <person name="Kyrpides N."/>
            <person name="Ivanova N."/>
            <person name="Ovchinnikova G."/>
            <person name="Pagani I."/>
            <person name="Rawat S.R."/>
            <person name="Mannisto M."/>
            <person name="Haggblom M.M."/>
            <person name="Woyke T."/>
        </authorList>
    </citation>
    <scope>NUCLEOTIDE SEQUENCE [LARGE SCALE GENOMIC DNA]</scope>
    <source>
        <strain evidence="2">MP5ACTX9</strain>
    </source>
</reference>
<dbReference type="PaxDb" id="1198114-AciX9_3341"/>
<accession>E8X2Q2</accession>
<proteinExistence type="predicted"/>
<dbReference type="Proteomes" id="UP000000343">
    <property type="component" value="Chromosome"/>
</dbReference>
<evidence type="ECO:0000313" key="2">
    <source>
        <dbReference type="Proteomes" id="UP000000343"/>
    </source>
</evidence>
<evidence type="ECO:0000313" key="1">
    <source>
        <dbReference type="EMBL" id="ADW70349.1"/>
    </source>
</evidence>
<dbReference type="KEGG" id="acm:AciX9_3341"/>
<keyword evidence="2" id="KW-1185">Reference proteome</keyword>
<gene>
    <name evidence="1" type="ordered locus">AciX9_3341</name>
</gene>
<dbReference type="AlphaFoldDB" id="E8X2Q2"/>
<dbReference type="EMBL" id="CP002480">
    <property type="protein sequence ID" value="ADW70349.1"/>
    <property type="molecule type" value="Genomic_DNA"/>
</dbReference>
<dbReference type="RefSeq" id="WP_013581661.1">
    <property type="nucleotide sequence ID" value="NC_015064.1"/>
</dbReference>
<name>E8X2Q2_GRATM</name>
<sequence length="173" mass="18962">MPSLQPPPAAYYDTCERTSRFISSAESNYEVDPAWQGVETSRVLKQKIDVSHLQVDIANMAKLTNDWNGYDSPRPTTASLRAAMSVLDRFASLTIIPEKVTASADGGVALIFVGVEKQRAVIEVFGTEQDYVLLYDTDGNSFDIAWPIEVDSQNAVLSKLQSYLRGSQVAPVG</sequence>
<dbReference type="HOGENOM" id="CLU_1545463_0_0_0"/>
<organism evidence="2">
    <name type="scientific">Granulicella tundricola (strain ATCC BAA-1859 / DSM 23138 / MP5ACTX9)</name>
    <dbReference type="NCBI Taxonomy" id="1198114"/>
    <lineage>
        <taxon>Bacteria</taxon>
        <taxon>Pseudomonadati</taxon>
        <taxon>Acidobacteriota</taxon>
        <taxon>Terriglobia</taxon>
        <taxon>Terriglobales</taxon>
        <taxon>Acidobacteriaceae</taxon>
        <taxon>Granulicella</taxon>
    </lineage>
</organism>